<keyword evidence="5" id="KW-1133">Transmembrane helix</keyword>
<comment type="caution">
    <text evidence="11">The sequence shown here is derived from an EMBL/GenBank/DDBJ whole genome shotgun (WGS) entry which is preliminary data.</text>
</comment>
<proteinExistence type="inferred from homology"/>
<evidence type="ECO:0000313" key="12">
    <source>
        <dbReference type="Proteomes" id="UP000245119"/>
    </source>
</evidence>
<accession>A0A2T7PFQ7</accession>
<dbReference type="EMBL" id="PZQS01000004">
    <property type="protein sequence ID" value="PVD32210.1"/>
    <property type="molecule type" value="Genomic_DNA"/>
</dbReference>
<evidence type="ECO:0000256" key="7">
    <source>
        <dbReference type="ARBA" id="ARBA00023136"/>
    </source>
</evidence>
<evidence type="ECO:0000256" key="5">
    <source>
        <dbReference type="ARBA" id="ARBA00022989"/>
    </source>
</evidence>
<evidence type="ECO:0000256" key="3">
    <source>
        <dbReference type="ARBA" id="ARBA00022679"/>
    </source>
</evidence>
<dbReference type="GO" id="GO:0000139">
    <property type="term" value="C:Golgi membrane"/>
    <property type="evidence" value="ECO:0007669"/>
    <property type="project" value="UniProtKB-SubCell"/>
</dbReference>
<organism evidence="11 12">
    <name type="scientific">Pomacea canaliculata</name>
    <name type="common">Golden apple snail</name>
    <dbReference type="NCBI Taxonomy" id="400727"/>
    <lineage>
        <taxon>Eukaryota</taxon>
        <taxon>Metazoa</taxon>
        <taxon>Spiralia</taxon>
        <taxon>Lophotrochozoa</taxon>
        <taxon>Mollusca</taxon>
        <taxon>Gastropoda</taxon>
        <taxon>Caenogastropoda</taxon>
        <taxon>Architaenioglossa</taxon>
        <taxon>Ampullarioidea</taxon>
        <taxon>Ampullariidae</taxon>
        <taxon>Pomacea</taxon>
    </lineage>
</organism>
<dbReference type="Proteomes" id="UP000245119">
    <property type="component" value="Linkage Group LG4"/>
</dbReference>
<evidence type="ECO:0000256" key="6">
    <source>
        <dbReference type="ARBA" id="ARBA00023034"/>
    </source>
</evidence>
<keyword evidence="3 9" id="KW-0808">Transferase</keyword>
<dbReference type="AlphaFoldDB" id="A0A2T7PFQ7"/>
<evidence type="ECO:0000256" key="1">
    <source>
        <dbReference type="ARBA" id="ARBA00004323"/>
    </source>
</evidence>
<comment type="subcellular location">
    <subcellularLocation>
        <location evidence="1 9">Golgi apparatus membrane</location>
        <topology evidence="1 9">Single-pass type II membrane protein</topology>
    </subcellularLocation>
</comment>
<keyword evidence="8 9" id="KW-0325">Glycoprotein</keyword>
<keyword evidence="7" id="KW-0472">Membrane</keyword>
<name>A0A2T7PFQ7_POMCA</name>
<keyword evidence="9" id="KW-0735">Signal-anchor</keyword>
<dbReference type="EC" id="2.8.2.-" evidence="9"/>
<sequence length="330" mass="38026">MFTSIPPDKAIRVREKYSAYKTLKEFNSAQREKQFLDGLTRVVFVRHPLWRLWSLYVDKLVFPNPYYWRVWGMPAQRRSAVLSAGPGLTGDNFVTRDANRSKHLQNLSPKAPTDLQASRPKEPHRKRSDKKELGLSTDFRLNVSQGDLRDCGQNVRFSEFLDFALEDLHEADWHVRPVSEQCAPCLTDLREVMRELEVPVGESSWQEAVAVDAIKEGVSSLFDKWWFEATRCVSAELAARRLWRTFQLRGFLSQTAPFPFSGEGRRVIDARMLEEAALRARASSSFARERQKALAFRRAVQDVDDRVLKRLADKYSADFAMFGFTLTNSL</sequence>
<dbReference type="GO" id="GO:0008146">
    <property type="term" value="F:sulfotransferase activity"/>
    <property type="evidence" value="ECO:0007669"/>
    <property type="project" value="InterPro"/>
</dbReference>
<keyword evidence="4" id="KW-0812">Transmembrane</keyword>
<gene>
    <name evidence="11" type="ORF">C0Q70_07639</name>
</gene>
<comment type="similarity">
    <text evidence="2 9">Belongs to the sulfotransferase 2 family.</text>
</comment>
<dbReference type="InterPro" id="IPR018011">
    <property type="entry name" value="Carb_sulfotrans_8-10"/>
</dbReference>
<feature type="region of interest" description="Disordered" evidence="10">
    <location>
        <begin position="102"/>
        <end position="132"/>
    </location>
</feature>
<dbReference type="InterPro" id="IPR005331">
    <property type="entry name" value="Sulfotransferase"/>
</dbReference>
<keyword evidence="6 9" id="KW-0333">Golgi apparatus</keyword>
<reference evidence="11 12" key="1">
    <citation type="submission" date="2018-04" db="EMBL/GenBank/DDBJ databases">
        <title>The genome of golden apple snail Pomacea canaliculata provides insight into stress tolerance and invasive adaptation.</title>
        <authorList>
            <person name="Liu C."/>
            <person name="Liu B."/>
            <person name="Ren Y."/>
            <person name="Zhang Y."/>
            <person name="Wang H."/>
            <person name="Li S."/>
            <person name="Jiang F."/>
            <person name="Yin L."/>
            <person name="Zhang G."/>
            <person name="Qian W."/>
            <person name="Fan W."/>
        </authorList>
    </citation>
    <scope>NUCLEOTIDE SEQUENCE [LARGE SCALE GENOMIC DNA]</scope>
    <source>
        <strain evidence="11">SZHN2017</strain>
        <tissue evidence="11">Muscle</tissue>
    </source>
</reference>
<evidence type="ECO:0000313" key="11">
    <source>
        <dbReference type="EMBL" id="PVD32210.1"/>
    </source>
</evidence>
<evidence type="ECO:0000256" key="9">
    <source>
        <dbReference type="RuleBase" id="RU364020"/>
    </source>
</evidence>
<dbReference type="PANTHER" id="PTHR12137">
    <property type="entry name" value="CARBOHYDRATE SULFOTRANSFERASE"/>
    <property type="match status" value="1"/>
</dbReference>
<dbReference type="GO" id="GO:0016051">
    <property type="term" value="P:carbohydrate biosynthetic process"/>
    <property type="evidence" value="ECO:0007669"/>
    <property type="project" value="InterPro"/>
</dbReference>
<keyword evidence="12" id="KW-1185">Reference proteome</keyword>
<keyword evidence="9" id="KW-0119">Carbohydrate metabolism</keyword>
<evidence type="ECO:0000256" key="4">
    <source>
        <dbReference type="ARBA" id="ARBA00022692"/>
    </source>
</evidence>
<dbReference type="PANTHER" id="PTHR12137:SF54">
    <property type="entry name" value="CARBOHYDRATE SULFOTRANSFERASE"/>
    <property type="match status" value="1"/>
</dbReference>
<evidence type="ECO:0000256" key="8">
    <source>
        <dbReference type="ARBA" id="ARBA00023180"/>
    </source>
</evidence>
<evidence type="ECO:0000256" key="2">
    <source>
        <dbReference type="ARBA" id="ARBA00006339"/>
    </source>
</evidence>
<dbReference type="Pfam" id="PF03567">
    <property type="entry name" value="Sulfotransfer_2"/>
    <property type="match status" value="2"/>
</dbReference>
<evidence type="ECO:0000256" key="10">
    <source>
        <dbReference type="SAM" id="MobiDB-lite"/>
    </source>
</evidence>
<protein>
    <recommendedName>
        <fullName evidence="9">Carbohydrate sulfotransferase</fullName>
        <ecNumber evidence="9">2.8.2.-</ecNumber>
    </recommendedName>
</protein>